<protein>
    <submittedName>
        <fullName evidence="1">Vegetative cell wall protein gp1-like</fullName>
    </submittedName>
</protein>
<dbReference type="Proteomes" id="UP001140949">
    <property type="component" value="Unassembled WGS sequence"/>
</dbReference>
<accession>A0AAX6H6U2</accession>
<reference evidence="1" key="2">
    <citation type="submission" date="2023-04" db="EMBL/GenBank/DDBJ databases">
        <authorList>
            <person name="Bruccoleri R.E."/>
            <person name="Oakeley E.J."/>
            <person name="Faust A.-M."/>
            <person name="Dessus-Babus S."/>
            <person name="Altorfer M."/>
            <person name="Burckhardt D."/>
            <person name="Oertli M."/>
            <person name="Naumann U."/>
            <person name="Petersen F."/>
            <person name="Wong J."/>
        </authorList>
    </citation>
    <scope>NUCLEOTIDE SEQUENCE</scope>
    <source>
        <strain evidence="1">GSM-AAB239-AS_SAM_17_03QT</strain>
        <tissue evidence="1">Leaf</tissue>
    </source>
</reference>
<dbReference type="AlphaFoldDB" id="A0AAX6H6U2"/>
<keyword evidence="2" id="KW-1185">Reference proteome</keyword>
<reference evidence="1" key="1">
    <citation type="journal article" date="2023" name="GigaByte">
        <title>Genome assembly of the bearded iris, Iris pallida Lam.</title>
        <authorList>
            <person name="Bruccoleri R.E."/>
            <person name="Oakeley E.J."/>
            <person name="Faust A.M.E."/>
            <person name="Altorfer M."/>
            <person name="Dessus-Babus S."/>
            <person name="Burckhardt D."/>
            <person name="Oertli M."/>
            <person name="Naumann U."/>
            <person name="Petersen F."/>
            <person name="Wong J."/>
        </authorList>
    </citation>
    <scope>NUCLEOTIDE SEQUENCE</scope>
    <source>
        <strain evidence="1">GSM-AAB239-AS_SAM_17_03QT</strain>
    </source>
</reference>
<proteinExistence type="predicted"/>
<dbReference type="EMBL" id="JANAVB010011800">
    <property type="protein sequence ID" value="KAJ6836719.1"/>
    <property type="molecule type" value="Genomic_DNA"/>
</dbReference>
<gene>
    <name evidence="1" type="ORF">M6B38_325060</name>
</gene>
<sequence>MWKSKGRCYRAGTTSWMAVVCGGGVMLKAMAARGVDGHQAAFLCGDAAATRGQVLLLDEVSQFFREGVAHRG</sequence>
<name>A0AAX6H6U2_IRIPA</name>
<organism evidence="1 2">
    <name type="scientific">Iris pallida</name>
    <name type="common">Sweet iris</name>
    <dbReference type="NCBI Taxonomy" id="29817"/>
    <lineage>
        <taxon>Eukaryota</taxon>
        <taxon>Viridiplantae</taxon>
        <taxon>Streptophyta</taxon>
        <taxon>Embryophyta</taxon>
        <taxon>Tracheophyta</taxon>
        <taxon>Spermatophyta</taxon>
        <taxon>Magnoliopsida</taxon>
        <taxon>Liliopsida</taxon>
        <taxon>Asparagales</taxon>
        <taxon>Iridaceae</taxon>
        <taxon>Iridoideae</taxon>
        <taxon>Irideae</taxon>
        <taxon>Iris</taxon>
    </lineage>
</organism>
<evidence type="ECO:0000313" key="1">
    <source>
        <dbReference type="EMBL" id="KAJ6836719.1"/>
    </source>
</evidence>
<evidence type="ECO:0000313" key="2">
    <source>
        <dbReference type="Proteomes" id="UP001140949"/>
    </source>
</evidence>
<comment type="caution">
    <text evidence="1">The sequence shown here is derived from an EMBL/GenBank/DDBJ whole genome shotgun (WGS) entry which is preliminary data.</text>
</comment>